<dbReference type="InterPro" id="IPR029063">
    <property type="entry name" value="SAM-dependent_MTases_sf"/>
</dbReference>
<dbReference type="Proteomes" id="UP000198964">
    <property type="component" value="Unassembled WGS sequence"/>
</dbReference>
<keyword evidence="3" id="KW-0949">S-adenosyl-L-methionine</keyword>
<evidence type="ECO:0000256" key="2">
    <source>
        <dbReference type="ARBA" id="ARBA00022679"/>
    </source>
</evidence>
<accession>A0A1I2F1G3</accession>
<dbReference type="AlphaFoldDB" id="A0A1I2F1G3"/>
<keyword evidence="1 4" id="KW-0489">Methyltransferase</keyword>
<gene>
    <name evidence="4" type="ORF">SAMN05216283_102303</name>
</gene>
<organism evidence="4 5">
    <name type="scientific">Sunxiuqinia elliptica</name>
    <dbReference type="NCBI Taxonomy" id="655355"/>
    <lineage>
        <taxon>Bacteria</taxon>
        <taxon>Pseudomonadati</taxon>
        <taxon>Bacteroidota</taxon>
        <taxon>Bacteroidia</taxon>
        <taxon>Marinilabiliales</taxon>
        <taxon>Prolixibacteraceae</taxon>
        <taxon>Sunxiuqinia</taxon>
    </lineage>
</organism>
<keyword evidence="5" id="KW-1185">Reference proteome</keyword>
<dbReference type="PANTHER" id="PTHR10509:SF14">
    <property type="entry name" value="CAFFEOYL-COA O-METHYLTRANSFERASE 3-RELATED"/>
    <property type="match status" value="1"/>
</dbReference>
<sequence length="212" mass="24076">MDTAIELEKYILAHIDEQDPVLQELERETFLHVLRPRMLSGHLQGTILTTFSQMLQPQRILEVGTYTGYSAICLAKGLADDGQLHTIELNDELESIAQKYFQKAGLSEKIIQHLGDAKTIIPQLQGPFDLVFLDGDKRDYIAYFDLVVDQIRPGGIILADNILWSGKVVEKLDEKDEQTKGILAFNQKIKDDPRVSQTIIPFRDGLMLIRKK</sequence>
<dbReference type="InterPro" id="IPR002935">
    <property type="entry name" value="SAM_O-MeTrfase"/>
</dbReference>
<evidence type="ECO:0000313" key="4">
    <source>
        <dbReference type="EMBL" id="SFE98496.1"/>
    </source>
</evidence>
<proteinExistence type="predicted"/>
<reference evidence="4 5" key="1">
    <citation type="submission" date="2016-10" db="EMBL/GenBank/DDBJ databases">
        <authorList>
            <person name="de Groot N.N."/>
        </authorList>
    </citation>
    <scope>NUCLEOTIDE SEQUENCE [LARGE SCALE GENOMIC DNA]</scope>
    <source>
        <strain evidence="4 5">CGMCC 1.9156</strain>
    </source>
</reference>
<dbReference type="Gene3D" id="3.40.50.150">
    <property type="entry name" value="Vaccinia Virus protein VP39"/>
    <property type="match status" value="1"/>
</dbReference>
<dbReference type="GO" id="GO:0008171">
    <property type="term" value="F:O-methyltransferase activity"/>
    <property type="evidence" value="ECO:0007669"/>
    <property type="project" value="InterPro"/>
</dbReference>
<dbReference type="RefSeq" id="WP_093918971.1">
    <property type="nucleotide sequence ID" value="NZ_FONW01000002.1"/>
</dbReference>
<dbReference type="CDD" id="cd02440">
    <property type="entry name" value="AdoMet_MTases"/>
    <property type="match status" value="1"/>
</dbReference>
<dbReference type="Pfam" id="PF01596">
    <property type="entry name" value="Methyltransf_3"/>
    <property type="match status" value="1"/>
</dbReference>
<protein>
    <submittedName>
        <fullName evidence="4">Caffeoyl-CoA O-methyltransferase</fullName>
    </submittedName>
</protein>
<evidence type="ECO:0000256" key="3">
    <source>
        <dbReference type="ARBA" id="ARBA00022691"/>
    </source>
</evidence>
<evidence type="ECO:0000256" key="1">
    <source>
        <dbReference type="ARBA" id="ARBA00022603"/>
    </source>
</evidence>
<dbReference type="GO" id="GO:0032259">
    <property type="term" value="P:methylation"/>
    <property type="evidence" value="ECO:0007669"/>
    <property type="project" value="UniProtKB-KW"/>
</dbReference>
<dbReference type="SUPFAM" id="SSF53335">
    <property type="entry name" value="S-adenosyl-L-methionine-dependent methyltransferases"/>
    <property type="match status" value="1"/>
</dbReference>
<dbReference type="STRING" id="655355.SAMN05216283_102303"/>
<keyword evidence="2 4" id="KW-0808">Transferase</keyword>
<dbReference type="PANTHER" id="PTHR10509">
    <property type="entry name" value="O-METHYLTRANSFERASE-RELATED"/>
    <property type="match status" value="1"/>
</dbReference>
<evidence type="ECO:0000313" key="5">
    <source>
        <dbReference type="Proteomes" id="UP000198964"/>
    </source>
</evidence>
<dbReference type="EMBL" id="FONW01000002">
    <property type="protein sequence ID" value="SFE98496.1"/>
    <property type="molecule type" value="Genomic_DNA"/>
</dbReference>
<dbReference type="PROSITE" id="PS51682">
    <property type="entry name" value="SAM_OMT_I"/>
    <property type="match status" value="1"/>
</dbReference>
<dbReference type="InterPro" id="IPR050362">
    <property type="entry name" value="Cation-dep_OMT"/>
</dbReference>
<dbReference type="GO" id="GO:0008757">
    <property type="term" value="F:S-adenosylmethionine-dependent methyltransferase activity"/>
    <property type="evidence" value="ECO:0007669"/>
    <property type="project" value="TreeGrafter"/>
</dbReference>
<name>A0A1I2F1G3_9BACT</name>